<dbReference type="EMBL" id="PRDG01000005">
    <property type="protein sequence ID" value="MBP2623997.1"/>
    <property type="molecule type" value="Genomic_DNA"/>
</dbReference>
<keyword evidence="1" id="KW-0812">Transmembrane</keyword>
<comment type="caution">
    <text evidence="2">The sequence shown here is derived from an EMBL/GenBank/DDBJ whole genome shotgun (WGS) entry which is preliminary data.</text>
</comment>
<dbReference type="RefSeq" id="WP_209628554.1">
    <property type="nucleotide sequence ID" value="NZ_PRDG01000005.1"/>
</dbReference>
<keyword evidence="1" id="KW-0472">Membrane</keyword>
<dbReference type="InterPro" id="IPR021362">
    <property type="entry name" value="DUF2834"/>
</dbReference>
<dbReference type="Pfam" id="PF11196">
    <property type="entry name" value="DUF2834"/>
    <property type="match status" value="1"/>
</dbReference>
<reference evidence="2 3" key="1">
    <citation type="submission" date="2018-02" db="EMBL/GenBank/DDBJ databases">
        <title>Draft genome sequence of Streptococcus oricebi CCUG 70868T type strain.</title>
        <authorList>
            <person name="Mendez V."/>
            <person name="Salva-Serra F."/>
            <person name="Jaen-Luchoro D."/>
            <person name="Gonzales-Siles L."/>
            <person name="Karlsson R."/>
            <person name="Engstrom-Jakobsson H."/>
            <person name="Busquets A."/>
            <person name="Gomila M."/>
            <person name="Pineiro-Iglesias B."/>
            <person name="Bennasar-Figueras A."/>
            <person name="Seeger M."/>
            <person name="Moore E."/>
        </authorList>
    </citation>
    <scope>NUCLEOTIDE SEQUENCE [LARGE SCALE GENOMIC DNA]</scope>
    <source>
        <strain evidence="2 3">CCUG 70868</strain>
    </source>
</reference>
<evidence type="ECO:0000313" key="2">
    <source>
        <dbReference type="EMBL" id="MBP2623997.1"/>
    </source>
</evidence>
<accession>A0ABS5B586</accession>
<feature type="transmembrane region" description="Helical" evidence="1">
    <location>
        <begin position="6"/>
        <end position="26"/>
    </location>
</feature>
<feature type="transmembrane region" description="Helical" evidence="1">
    <location>
        <begin position="38"/>
        <end position="61"/>
    </location>
</feature>
<dbReference type="Proteomes" id="UP001519296">
    <property type="component" value="Unassembled WGS sequence"/>
</dbReference>
<evidence type="ECO:0000256" key="1">
    <source>
        <dbReference type="SAM" id="Phobius"/>
    </source>
</evidence>
<name>A0ABS5B586_9STRE</name>
<gene>
    <name evidence="2" type="ORF">C4K46_08605</name>
</gene>
<feature type="transmembrane region" description="Helical" evidence="1">
    <location>
        <begin position="73"/>
        <end position="95"/>
    </location>
</feature>
<evidence type="ECO:0000313" key="3">
    <source>
        <dbReference type="Proteomes" id="UP001519296"/>
    </source>
</evidence>
<evidence type="ECO:0008006" key="4">
    <source>
        <dbReference type="Google" id="ProtNLM"/>
    </source>
</evidence>
<organism evidence="2 3">
    <name type="scientific">Streptococcus oricebi</name>
    <dbReference type="NCBI Taxonomy" id="1547447"/>
    <lineage>
        <taxon>Bacteria</taxon>
        <taxon>Bacillati</taxon>
        <taxon>Bacillota</taxon>
        <taxon>Bacilli</taxon>
        <taxon>Lactobacillales</taxon>
        <taxon>Streptococcaceae</taxon>
        <taxon>Streptococcus</taxon>
    </lineage>
</organism>
<protein>
    <recommendedName>
        <fullName evidence="4">DUF2834 domain-containing protein</fullName>
    </recommendedName>
</protein>
<keyword evidence="3" id="KW-1185">Reference proteome</keyword>
<sequence length="108" mass="12144">MIKVYLLLSFIGAVLPLAPFSLFLLENGLNLGLFFHELFASYISSFFALDVIISALVFIAFVVSESLRKDKKWMMWSILGLVIGVSFSLPLFLLFREIAAKNSDRTSC</sequence>
<keyword evidence="1" id="KW-1133">Transmembrane helix</keyword>
<proteinExistence type="predicted"/>